<protein>
    <submittedName>
        <fullName evidence="4">Heat shock cognate 70 kDa protein</fullName>
    </submittedName>
</protein>
<evidence type="ECO:0000313" key="5">
    <source>
        <dbReference type="Proteomes" id="UP000095767"/>
    </source>
</evidence>
<dbReference type="GO" id="GO:0140662">
    <property type="term" value="F:ATP-dependent protein folding chaperone"/>
    <property type="evidence" value="ECO:0007669"/>
    <property type="project" value="InterPro"/>
</dbReference>
<dbReference type="Gene3D" id="2.60.34.10">
    <property type="entry name" value="Substrate Binding Domain Of DNAk, Chain A, domain 1"/>
    <property type="match status" value="1"/>
</dbReference>
<dbReference type="SUPFAM" id="SSF100920">
    <property type="entry name" value="Heat shock protein 70kD (HSP70), peptide-binding domain"/>
    <property type="match status" value="1"/>
</dbReference>
<dbReference type="OrthoDB" id="667636at2759"/>
<accession>A0A1E5W9E1</accession>
<keyword evidence="3" id="KW-0067">ATP-binding</keyword>
<gene>
    <name evidence="4" type="ORF">BAE44_0004950</name>
</gene>
<dbReference type="Pfam" id="PF00012">
    <property type="entry name" value="HSP70"/>
    <property type="match status" value="1"/>
</dbReference>
<comment type="similarity">
    <text evidence="1">Belongs to the heat shock protein 70 family.</text>
</comment>
<dbReference type="EMBL" id="LWDX02016662">
    <property type="protein sequence ID" value="OEL34031.1"/>
    <property type="molecule type" value="Genomic_DNA"/>
</dbReference>
<evidence type="ECO:0000256" key="3">
    <source>
        <dbReference type="ARBA" id="ARBA00022840"/>
    </source>
</evidence>
<dbReference type="GO" id="GO:0005524">
    <property type="term" value="F:ATP binding"/>
    <property type="evidence" value="ECO:0007669"/>
    <property type="project" value="UniProtKB-KW"/>
</dbReference>
<keyword evidence="5" id="KW-1185">Reference proteome</keyword>
<dbReference type="InterPro" id="IPR013126">
    <property type="entry name" value="Hsp_70_fam"/>
</dbReference>
<sequence>MDKSSIHDVILVVGSTRIPKACILSGGTINGAVGDMVLLDVTPLSLGVEVGLHSTMSVVIPRNTAIPTKQTKRFTTLNDNQVSCSIRVYEGKCASTKDNNWLGTFVLSGIRPAPRGVPAILVTFDIDVNGVMNVTAEDRGTGRKSSNIITSHTGRLRKEEIERTVREAEKHNGKGMTKSVKAKPALLALEV</sequence>
<comment type="caution">
    <text evidence="4">The sequence shown here is derived from an EMBL/GenBank/DDBJ whole genome shotgun (WGS) entry which is preliminary data.</text>
</comment>
<name>A0A1E5W9E1_9POAL</name>
<dbReference type="PANTHER" id="PTHR19375">
    <property type="entry name" value="HEAT SHOCK PROTEIN 70KDA"/>
    <property type="match status" value="1"/>
</dbReference>
<dbReference type="Proteomes" id="UP000095767">
    <property type="component" value="Unassembled WGS sequence"/>
</dbReference>
<dbReference type="AlphaFoldDB" id="A0A1E5W9E1"/>
<dbReference type="InterPro" id="IPR029047">
    <property type="entry name" value="HSP70_peptide-bd_sf"/>
</dbReference>
<reference evidence="4 5" key="1">
    <citation type="submission" date="2016-09" db="EMBL/GenBank/DDBJ databases">
        <title>The draft genome of Dichanthelium oligosanthes: A C3 panicoid grass species.</title>
        <authorList>
            <person name="Studer A.J."/>
            <person name="Schnable J.C."/>
            <person name="Brutnell T.P."/>
        </authorList>
    </citation>
    <scope>NUCLEOTIDE SEQUENCE [LARGE SCALE GENOMIC DNA]</scope>
    <source>
        <strain evidence="5">cv. Kellogg 1175</strain>
        <tissue evidence="4">Leaf</tissue>
    </source>
</reference>
<proteinExistence type="inferred from homology"/>
<dbReference type="STRING" id="888268.A0A1E5W9E1"/>
<dbReference type="FunFam" id="2.60.34.10:FF:000012">
    <property type="entry name" value="Heat shock 70 kDa protein"/>
    <property type="match status" value="1"/>
</dbReference>
<evidence type="ECO:0000256" key="1">
    <source>
        <dbReference type="ARBA" id="ARBA00007381"/>
    </source>
</evidence>
<dbReference type="PRINTS" id="PR00301">
    <property type="entry name" value="HEATSHOCK70"/>
</dbReference>
<organism evidence="4 5">
    <name type="scientific">Dichanthelium oligosanthes</name>
    <dbReference type="NCBI Taxonomy" id="888268"/>
    <lineage>
        <taxon>Eukaryota</taxon>
        <taxon>Viridiplantae</taxon>
        <taxon>Streptophyta</taxon>
        <taxon>Embryophyta</taxon>
        <taxon>Tracheophyta</taxon>
        <taxon>Spermatophyta</taxon>
        <taxon>Magnoliopsida</taxon>
        <taxon>Liliopsida</taxon>
        <taxon>Poales</taxon>
        <taxon>Poaceae</taxon>
        <taxon>PACMAD clade</taxon>
        <taxon>Panicoideae</taxon>
        <taxon>Panicodae</taxon>
        <taxon>Paniceae</taxon>
        <taxon>Dichantheliinae</taxon>
        <taxon>Dichanthelium</taxon>
    </lineage>
</organism>
<evidence type="ECO:0000256" key="2">
    <source>
        <dbReference type="ARBA" id="ARBA00022741"/>
    </source>
</evidence>
<keyword evidence="4" id="KW-0346">Stress response</keyword>
<keyword evidence="2" id="KW-0547">Nucleotide-binding</keyword>
<evidence type="ECO:0000313" key="4">
    <source>
        <dbReference type="EMBL" id="OEL34031.1"/>
    </source>
</evidence>